<sequence length="518" mass="59116">MEIIEPKFVLKNSNNSKLSSKNVFYNNFDGSSDDLSEVSNITSFNQNHINLTNRFIDEVKHLARSDSEGTLVNPEFDFCDTDLDESDENYSTCSVLDTRESKLRKSFCKSRICNEEHMDENLEPKEEQLDDGTSYGPQLINNESIMLICIISIGSYIIGYFGFTFIWIILMLYQSVVWYMNMTQDLTERVRWEIKREMASNQRATYIESFEIGQIAPRIENIKILPRRENDDDEDMVIGEATISFRARSSGKPQDAPPHILAWIKTGISAIVPLKVELIGFVASIHFEIKITGSSPFVSTGKFSFLNFPTYETSIMPLIPMNVAQFPLMKQFIRNAVQMVLEGFTYPKFVAMDLAELLTGDGLVHDTQAIGIMRVDVIQARDLAKMDVSELDIVDEHIKFKLNVMDWDRFTPDDPIGAVWIDIKDAIGNGEHEVKIFDSWSDLHMKPNDRETRGKLRFRLKYYPKLPNGVEPSPDQTSGILGLKIHQAMSLQVTAAPYNKKSEVVMPATQLLWEIPSR</sequence>
<name>A0ACA9KK26_9GLOM</name>
<evidence type="ECO:0000313" key="2">
    <source>
        <dbReference type="Proteomes" id="UP000789525"/>
    </source>
</evidence>
<protein>
    <submittedName>
        <fullName evidence="1">7265_t:CDS:1</fullName>
    </submittedName>
</protein>
<proteinExistence type="predicted"/>
<organism evidence="1 2">
    <name type="scientific">Acaulospora colombiana</name>
    <dbReference type="NCBI Taxonomy" id="27376"/>
    <lineage>
        <taxon>Eukaryota</taxon>
        <taxon>Fungi</taxon>
        <taxon>Fungi incertae sedis</taxon>
        <taxon>Mucoromycota</taxon>
        <taxon>Glomeromycotina</taxon>
        <taxon>Glomeromycetes</taxon>
        <taxon>Diversisporales</taxon>
        <taxon>Acaulosporaceae</taxon>
        <taxon>Acaulospora</taxon>
    </lineage>
</organism>
<evidence type="ECO:0000313" key="1">
    <source>
        <dbReference type="EMBL" id="CAG8478706.1"/>
    </source>
</evidence>
<gene>
    <name evidence="1" type="ORF">ACOLOM_LOCUS1902</name>
</gene>
<comment type="caution">
    <text evidence="1">The sequence shown here is derived from an EMBL/GenBank/DDBJ whole genome shotgun (WGS) entry which is preliminary data.</text>
</comment>
<accession>A0ACA9KK26</accession>
<dbReference type="EMBL" id="CAJVPT010002296">
    <property type="protein sequence ID" value="CAG8478706.1"/>
    <property type="molecule type" value="Genomic_DNA"/>
</dbReference>
<keyword evidence="2" id="KW-1185">Reference proteome</keyword>
<dbReference type="Proteomes" id="UP000789525">
    <property type="component" value="Unassembled WGS sequence"/>
</dbReference>
<reference evidence="1" key="1">
    <citation type="submission" date="2021-06" db="EMBL/GenBank/DDBJ databases">
        <authorList>
            <person name="Kallberg Y."/>
            <person name="Tangrot J."/>
            <person name="Rosling A."/>
        </authorList>
    </citation>
    <scope>NUCLEOTIDE SEQUENCE</scope>
    <source>
        <strain evidence="1">CL356</strain>
    </source>
</reference>